<keyword evidence="2 4" id="KW-0378">Hydrolase</keyword>
<evidence type="ECO:0000256" key="1">
    <source>
        <dbReference type="ARBA" id="ARBA00005641"/>
    </source>
</evidence>
<dbReference type="Pfam" id="PF00150">
    <property type="entry name" value="Cellulase"/>
    <property type="match status" value="1"/>
</dbReference>
<dbReference type="SUPFAM" id="SSF51445">
    <property type="entry name" value="(Trans)glycosidases"/>
    <property type="match status" value="1"/>
</dbReference>
<dbReference type="InterPro" id="IPR001547">
    <property type="entry name" value="Glyco_hydro_5"/>
</dbReference>
<feature type="signal peptide" evidence="5">
    <location>
        <begin position="1"/>
        <end position="19"/>
    </location>
</feature>
<evidence type="ECO:0000313" key="8">
    <source>
        <dbReference type="Proteomes" id="UP000218811"/>
    </source>
</evidence>
<comment type="similarity">
    <text evidence="1 4">Belongs to the glycosyl hydrolase 5 (cellulase A) family.</text>
</comment>
<keyword evidence="3 4" id="KW-0326">Glycosidase</keyword>
<name>A0A2H3JQX7_WOLCO</name>
<feature type="domain" description="Glycoside hydrolase family 5" evidence="6">
    <location>
        <begin position="78"/>
        <end position="420"/>
    </location>
</feature>
<proteinExistence type="inferred from homology"/>
<dbReference type="OMA" id="WMLPAEW"/>
<reference evidence="7 8" key="1">
    <citation type="journal article" date="2012" name="Science">
        <title>The Paleozoic origin of enzymatic lignin decomposition reconstructed from 31 fungal genomes.</title>
        <authorList>
            <person name="Floudas D."/>
            <person name="Binder M."/>
            <person name="Riley R."/>
            <person name="Barry K."/>
            <person name="Blanchette R.A."/>
            <person name="Henrissat B."/>
            <person name="Martinez A.T."/>
            <person name="Otillar R."/>
            <person name="Spatafora J.W."/>
            <person name="Yadav J.S."/>
            <person name="Aerts A."/>
            <person name="Benoit I."/>
            <person name="Boyd A."/>
            <person name="Carlson A."/>
            <person name="Copeland A."/>
            <person name="Coutinho P.M."/>
            <person name="de Vries R.P."/>
            <person name="Ferreira P."/>
            <person name="Findley K."/>
            <person name="Foster B."/>
            <person name="Gaskell J."/>
            <person name="Glotzer D."/>
            <person name="Gorecki P."/>
            <person name="Heitman J."/>
            <person name="Hesse C."/>
            <person name="Hori C."/>
            <person name="Igarashi K."/>
            <person name="Jurgens J.A."/>
            <person name="Kallen N."/>
            <person name="Kersten P."/>
            <person name="Kohler A."/>
            <person name="Kuees U."/>
            <person name="Kumar T.K.A."/>
            <person name="Kuo A."/>
            <person name="LaButti K."/>
            <person name="Larrondo L.F."/>
            <person name="Lindquist E."/>
            <person name="Ling A."/>
            <person name="Lombard V."/>
            <person name="Lucas S."/>
            <person name="Lundell T."/>
            <person name="Martin R."/>
            <person name="McLaughlin D.J."/>
            <person name="Morgenstern I."/>
            <person name="Morin E."/>
            <person name="Murat C."/>
            <person name="Nagy L.G."/>
            <person name="Nolan M."/>
            <person name="Ohm R.A."/>
            <person name="Patyshakuliyeva A."/>
            <person name="Rokas A."/>
            <person name="Ruiz-Duenas F.J."/>
            <person name="Sabat G."/>
            <person name="Salamov A."/>
            <person name="Samejima M."/>
            <person name="Schmutz J."/>
            <person name="Slot J.C."/>
            <person name="St John F."/>
            <person name="Stenlid J."/>
            <person name="Sun H."/>
            <person name="Sun S."/>
            <person name="Syed K."/>
            <person name="Tsang A."/>
            <person name="Wiebenga A."/>
            <person name="Young D."/>
            <person name="Pisabarro A."/>
            <person name="Eastwood D.C."/>
            <person name="Martin F."/>
            <person name="Cullen D."/>
            <person name="Grigoriev I.V."/>
            <person name="Hibbett D.S."/>
        </authorList>
    </citation>
    <scope>NUCLEOTIDE SEQUENCE [LARGE SCALE GENOMIC DNA]</scope>
    <source>
        <strain evidence="7 8">MD-104</strain>
    </source>
</reference>
<evidence type="ECO:0000313" key="7">
    <source>
        <dbReference type="EMBL" id="PCH44552.1"/>
    </source>
</evidence>
<evidence type="ECO:0000256" key="2">
    <source>
        <dbReference type="ARBA" id="ARBA00022801"/>
    </source>
</evidence>
<dbReference type="GO" id="GO:0005576">
    <property type="term" value="C:extracellular region"/>
    <property type="evidence" value="ECO:0007669"/>
    <property type="project" value="TreeGrafter"/>
</dbReference>
<dbReference type="InterPro" id="IPR017853">
    <property type="entry name" value="GH"/>
</dbReference>
<dbReference type="GO" id="GO:0009986">
    <property type="term" value="C:cell surface"/>
    <property type="evidence" value="ECO:0007669"/>
    <property type="project" value="TreeGrafter"/>
</dbReference>
<feature type="chain" id="PRO_5013857301" evidence="5">
    <location>
        <begin position="20"/>
        <end position="465"/>
    </location>
</feature>
<protein>
    <submittedName>
        <fullName evidence="7">Glycoside hydrolase family 5 protein</fullName>
    </submittedName>
</protein>
<keyword evidence="5" id="KW-0732">Signal</keyword>
<evidence type="ECO:0000256" key="3">
    <source>
        <dbReference type="ARBA" id="ARBA00023295"/>
    </source>
</evidence>
<dbReference type="EMBL" id="KB468157">
    <property type="protein sequence ID" value="PCH44552.1"/>
    <property type="molecule type" value="Genomic_DNA"/>
</dbReference>
<organism evidence="7 8">
    <name type="scientific">Wolfiporia cocos (strain MD-104)</name>
    <name type="common">Brown rot fungus</name>
    <dbReference type="NCBI Taxonomy" id="742152"/>
    <lineage>
        <taxon>Eukaryota</taxon>
        <taxon>Fungi</taxon>
        <taxon>Dikarya</taxon>
        <taxon>Basidiomycota</taxon>
        <taxon>Agaricomycotina</taxon>
        <taxon>Agaricomycetes</taxon>
        <taxon>Polyporales</taxon>
        <taxon>Phaeolaceae</taxon>
        <taxon>Wolfiporia</taxon>
    </lineage>
</organism>
<dbReference type="STRING" id="742152.A0A2H3JQX7"/>
<dbReference type="AlphaFoldDB" id="A0A2H3JQX7"/>
<dbReference type="Gene3D" id="3.20.20.80">
    <property type="entry name" value="Glycosidases"/>
    <property type="match status" value="2"/>
</dbReference>
<dbReference type="InterPro" id="IPR050386">
    <property type="entry name" value="Glycosyl_hydrolase_5"/>
</dbReference>
<dbReference type="PANTHER" id="PTHR31297">
    <property type="entry name" value="GLUCAN ENDO-1,6-BETA-GLUCOSIDASE B"/>
    <property type="match status" value="1"/>
</dbReference>
<evidence type="ECO:0000256" key="4">
    <source>
        <dbReference type="RuleBase" id="RU361153"/>
    </source>
</evidence>
<dbReference type="Proteomes" id="UP000218811">
    <property type="component" value="Unassembled WGS sequence"/>
</dbReference>
<evidence type="ECO:0000259" key="6">
    <source>
        <dbReference type="Pfam" id="PF00150"/>
    </source>
</evidence>
<dbReference type="PANTHER" id="PTHR31297:SF42">
    <property type="entry name" value="GLYCOSIDE HYDROLASE FAMILY 5 DOMAIN-CONTAINING PROTEIN"/>
    <property type="match status" value="1"/>
</dbReference>
<gene>
    <name evidence="7" type="ORF">WOLCODRAFT_26848</name>
</gene>
<evidence type="ECO:0000256" key="5">
    <source>
        <dbReference type="SAM" id="SignalP"/>
    </source>
</evidence>
<sequence length="465" mass="51246">MHVLVSLVALLASAYNVLAGSMPSKIYGVNIGGWLVLEPWMLPAEWEEMGGQICDDCSDCIMSEWAYTKAYPYKANTEFANHWSTWFTQDDVNELVADGINTARMQLGFWIVEPLVDRATEFYPEGGIVYLQQGVKMLKDAGIQVILDHHALPGVQTGDQSFTGNCTENVQFYTDYNYQRALVWTAVMTSLSHLDPNFDSVFAIEAVNEPIMDADETPDYGTFQYEFVDTVRAVELTLGIPVPGLSLDVQVSTTNFTEALGQVANASTIFNPNVRAALATAAPILVELSVQLSVPALLNTDLASGLPSRTTLLTTFMDVNWQYNDPPNPANAAIGPQGYDNHLYYSYGGVAAANPTAYMESICNLDRVQADAAVGDSPLWFGEWGLPTQFNATDEFLYMWADAQKLAYSKGAGWIFWNFKVEQSELAGNLSRQWSYIEGVKLGFLTQDPSQYHNASVCAPYVSSS</sequence>
<dbReference type="GO" id="GO:0009251">
    <property type="term" value="P:glucan catabolic process"/>
    <property type="evidence" value="ECO:0007669"/>
    <property type="project" value="TreeGrafter"/>
</dbReference>
<keyword evidence="8" id="KW-1185">Reference proteome</keyword>
<accession>A0A2H3JQX7</accession>
<dbReference type="OrthoDB" id="1887033at2759"/>
<dbReference type="GO" id="GO:0008422">
    <property type="term" value="F:beta-glucosidase activity"/>
    <property type="evidence" value="ECO:0007669"/>
    <property type="project" value="TreeGrafter"/>
</dbReference>